<keyword evidence="2" id="KW-0677">Repeat</keyword>
<keyword evidence="1" id="KW-0732">Signal</keyword>
<dbReference type="PANTHER" id="PTHR46682:SF1">
    <property type="entry name" value="ADHESION G-PROTEIN COUPLED RECEPTOR V1"/>
    <property type="match status" value="1"/>
</dbReference>
<feature type="domain" description="Calx-beta" evidence="4">
    <location>
        <begin position="1901"/>
        <end position="2004"/>
    </location>
</feature>
<dbReference type="STRING" id="33528.ENSGAFP00000014026"/>
<dbReference type="Pfam" id="PF03160">
    <property type="entry name" value="Calx-beta"/>
    <property type="match status" value="19"/>
</dbReference>
<dbReference type="InterPro" id="IPR003644">
    <property type="entry name" value="Calx_beta"/>
</dbReference>
<dbReference type="GO" id="GO:0016020">
    <property type="term" value="C:membrane"/>
    <property type="evidence" value="ECO:0007669"/>
    <property type="project" value="InterPro"/>
</dbReference>
<dbReference type="GO" id="GO:0007605">
    <property type="term" value="P:sensory perception of sound"/>
    <property type="evidence" value="ECO:0007669"/>
    <property type="project" value="TreeGrafter"/>
</dbReference>
<dbReference type="FunFam" id="2.60.40.2030:FF:000017">
    <property type="entry name" value="Adhesion G protein-coupled receptor V1"/>
    <property type="match status" value="2"/>
</dbReference>
<dbReference type="InterPro" id="IPR038081">
    <property type="entry name" value="CalX-like_sf"/>
</dbReference>
<keyword evidence="6" id="KW-1185">Reference proteome</keyword>
<dbReference type="InterPro" id="IPR026919">
    <property type="entry name" value="ADGRV1"/>
</dbReference>
<name>A0A315V9T5_GAMAF</name>
<dbReference type="GO" id="GO:0071277">
    <property type="term" value="P:cellular response to calcium ion"/>
    <property type="evidence" value="ECO:0007669"/>
    <property type="project" value="TreeGrafter"/>
</dbReference>
<proteinExistence type="predicted"/>
<evidence type="ECO:0000256" key="2">
    <source>
        <dbReference type="ARBA" id="ARBA00022737"/>
    </source>
</evidence>
<dbReference type="EMBL" id="NHOQ01002094">
    <property type="protein sequence ID" value="PWA19682.1"/>
    <property type="molecule type" value="Genomic_DNA"/>
</dbReference>
<evidence type="ECO:0000313" key="5">
    <source>
        <dbReference type="EMBL" id="PWA19682.1"/>
    </source>
</evidence>
<dbReference type="PROSITE" id="PS50912">
    <property type="entry name" value="EAR"/>
    <property type="match status" value="2"/>
</dbReference>
<dbReference type="Gene3D" id="2.60.40.2030">
    <property type="match status" value="22"/>
</dbReference>
<feature type="domain" description="Calx-beta" evidence="4">
    <location>
        <begin position="84"/>
        <end position="182"/>
    </location>
</feature>
<dbReference type="Proteomes" id="UP000250572">
    <property type="component" value="Unassembled WGS sequence"/>
</dbReference>
<dbReference type="FunFam" id="2.60.40.2030:FF:000007">
    <property type="entry name" value="Adhesion G-protein coupled receptor V1"/>
    <property type="match status" value="2"/>
</dbReference>
<evidence type="ECO:0000313" key="6">
    <source>
        <dbReference type="Proteomes" id="UP000250572"/>
    </source>
</evidence>
<feature type="domain" description="Calx-beta" evidence="4">
    <location>
        <begin position="2137"/>
        <end position="2236"/>
    </location>
</feature>
<organism evidence="5 6">
    <name type="scientific">Gambusia affinis</name>
    <name type="common">Western mosquitofish</name>
    <name type="synonym">Heterandria affinis</name>
    <dbReference type="NCBI Taxonomy" id="33528"/>
    <lineage>
        <taxon>Eukaryota</taxon>
        <taxon>Metazoa</taxon>
        <taxon>Chordata</taxon>
        <taxon>Craniata</taxon>
        <taxon>Vertebrata</taxon>
        <taxon>Euteleostomi</taxon>
        <taxon>Actinopterygii</taxon>
        <taxon>Neopterygii</taxon>
        <taxon>Teleostei</taxon>
        <taxon>Neoteleostei</taxon>
        <taxon>Acanthomorphata</taxon>
        <taxon>Ovalentaria</taxon>
        <taxon>Atherinomorphae</taxon>
        <taxon>Cyprinodontiformes</taxon>
        <taxon>Poeciliidae</taxon>
        <taxon>Poeciliinae</taxon>
        <taxon>Gambusia</taxon>
    </lineage>
</organism>
<dbReference type="FunFam" id="2.60.40.2030:FF:000021">
    <property type="entry name" value="Adhesion G protein-coupled receptor V1"/>
    <property type="match status" value="1"/>
</dbReference>
<dbReference type="GO" id="GO:0004930">
    <property type="term" value="F:G protein-coupled receptor activity"/>
    <property type="evidence" value="ECO:0007669"/>
    <property type="project" value="InterPro"/>
</dbReference>
<dbReference type="GO" id="GO:0010855">
    <property type="term" value="F:adenylate cyclase inhibitor activity"/>
    <property type="evidence" value="ECO:0007669"/>
    <property type="project" value="TreeGrafter"/>
</dbReference>
<protein>
    <recommendedName>
        <fullName evidence="4">Calx-beta domain-containing protein</fullName>
    </recommendedName>
</protein>
<evidence type="ECO:0000259" key="4">
    <source>
        <dbReference type="SMART" id="SM00237"/>
    </source>
</evidence>
<feature type="domain" description="Calx-beta" evidence="4">
    <location>
        <begin position="2270"/>
        <end position="2371"/>
    </location>
</feature>
<feature type="non-terminal residue" evidence="5">
    <location>
        <position position="3769"/>
    </location>
</feature>
<feature type="domain" description="Calx-beta" evidence="4">
    <location>
        <begin position="1655"/>
        <end position="1756"/>
    </location>
</feature>
<evidence type="ECO:0000256" key="1">
    <source>
        <dbReference type="ARBA" id="ARBA00022729"/>
    </source>
</evidence>
<comment type="caution">
    <text evidence="5">The sequence shown here is derived from an EMBL/GenBank/DDBJ whole genome shotgun (WGS) entry which is preliminary data.</text>
</comment>
<feature type="domain" description="Calx-beta" evidence="4">
    <location>
        <begin position="682"/>
        <end position="793"/>
    </location>
</feature>
<dbReference type="PANTHER" id="PTHR46682">
    <property type="entry name" value="ADHESION G-PROTEIN COUPLED RECEPTOR V1"/>
    <property type="match status" value="1"/>
</dbReference>
<feature type="domain" description="Calx-beta" evidence="4">
    <location>
        <begin position="1780"/>
        <end position="1887"/>
    </location>
</feature>
<feature type="domain" description="Calx-beta" evidence="4">
    <location>
        <begin position="450"/>
        <end position="544"/>
    </location>
</feature>
<reference evidence="5 6" key="1">
    <citation type="journal article" date="2018" name="G3 (Bethesda)">
        <title>A High-Quality Reference Genome for the Invasive Mosquitofish Gambusia affinis Using a Chicago Library.</title>
        <authorList>
            <person name="Hoffberg S.L."/>
            <person name="Troendle N.J."/>
            <person name="Glenn T.C."/>
            <person name="Mahmud O."/>
            <person name="Louha S."/>
            <person name="Chalopin D."/>
            <person name="Bennetzen J.L."/>
            <person name="Mauricio R."/>
        </authorList>
    </citation>
    <scope>NUCLEOTIDE SEQUENCE [LARGE SCALE GENOMIC DNA]</scope>
    <source>
        <strain evidence="5">NE01/NJP1002.9</strain>
        <tissue evidence="5">Muscle</tissue>
    </source>
</reference>
<gene>
    <name evidence="5" type="ORF">CCH79_00006825</name>
</gene>
<sequence length="3769" mass="406797">MMKKIQLIGAASGKPVHYGVLVCALAGEDYSVASTDVVLLEGESSKSVPIYVINDLVPELEETFVIELINQTTGGALLGEPTRAVITILPSDDPFGAFVFQANPVTVEEPESTSAEVTLPIVRNAGTIGTVAVQWRATVNAKLAEGDIRPTSGEVKFAPGETRKTIKIEILPDDVPEITEVTKEMNKVIKVELIGASNGGNLGADTSVNIIVPANDNPYGTVYFEQTVYRVQEPLVGAYGANITVRRRGGHFGRLEITYSTSDFDIVGSAQAQDQNLLIYYYSPKSGVPADGLFTTVNITSQRDPVAACAAACLREEACQAFSLSSAVTPPSCSWVTSRTDQLTPRSQVLTYVKNTTAAAVLFSAQAVAGSDYTPVTAQSAFMEDGSGTANLSVLILTDKLPEMDESFSIQILQVKLVNLTVSQKNLPTIGLPAKAVVTIGVNGDAFGIFLIYSLSPNATKEGLYLEVREEPTVVPLVIERRGGNLGTVTVEWRFVGGKATPDADFIGSGGTLVFDGDLKKTVQVVIRDDSEPEDNENLMIGLVNTAGGSRILPSSDTVTIVILANDNVAGIVGFDPGSRSVIAREGERLTLLVLRSAPGLGNITVDWTVQGPLAHRTFVQTSGTIFFNEGQLNGTVVLQLMDDVTPENQDQYRVSLSNLRTFGVVVTGHAALDIQGSEAVLTVDTSDQPYGLLTIAPSSLRVSTEERDQIIKIYINREFGTSGAVNISYAVIRGSLQNLSEVEGALADPGQDFVSGTGSVVLQEGQTSVPIPVTILEDDIPELQEFFLVNITSAVLITTLATVPQLDTSGLVAEVTIVANDGIRGIIEWTSTMYEVNETMGALTLVAYRNKGTYGNVSLFFFAQNLEAQQGLDYNTSQTRLHFVDGERHKFVEVQIIDDTIPEGAERFQLILSEPSPGLELGRNTTATVNILASDDGHGVISFNTSDHFLLREPTSMSQLSDSVAKLYVVRNPEEGTFGTVSVQYTIVDANGSLAEGDVRPTQGLVVLEDGVRFKMLEVRAIRDAEPEGNETFTLTLFNPTGGARLGDQLQILVTVLENLAPSGLFRIGPSLNRTSTEVVAEEGSRAVFLTVSRSNGLESAVSVEWETQSDTATASEGPLLVIGLYQSFENNPTSSWCSIRGESSYLALRLDLKPAVGAVHTLATLYRWQGVFVPIQSVRIQDPASCVGFAVNGSTYIAITHGGPPFYPAANLSIFKLQKDLNITLASIKSVILQHHCHEQIVGVEGLDVKHLSTGDKDYLIASSQIFVWTGSSFSLHGTLNFKQDILSVSPFIHANALYLLVCIDSQSGSCQLLQWSNGIFQNPQTLPLSGRAIQVEVVNTRREDTLLLFAVEGPSPSCEVLQWRLAEPSPQHHQSIPHPGLASIHSFTVPSGITYALLTGRNGSSLYSWRPDVNLFAMILRAPRANNFLSFMVPSLNGTKALLASSEDNSSTIYELTSVSNQSDFIPSSGELYFAPGDRELDLAVNVIDDDIPEVEEVFGVKLKNPKGGAEIGFGGEVTIIVPTNDDAYGVIGFAQNSLYMEVEELEQNNQISLNVERKRGHFGRLTVHWVANGSLADIYPTSGVVTFSEGQTVAIISLAIVADGLPELSESVIIIIRDVTTLGLQNIQQGAVIDRQRAQALLTILPNGSPYGVIGWHLDSLFTLTQEPQRTPVNVTLSIVREQGSTGQVAVHFQTKPALNQHPSNQASAGEDYLARDDTIIMSNGATVALVSITILPDDVPELAESFLVNITGVEIVSGSVGAGQPSLKRPGMEVAEITIQENDDPRGVLQFNISEDLPGSVLAYEVPPPDNILLLSVVRLAGTSGRLVAYWEAQPITADLNDFTPASGNITFQEGQKKSTIAITILDDEQVEASETFRVNLLRVIGGARLGQVTFVTVVIPSNDSPLGRFGFQALEIVVSEPKFANDPSAVATLTVVRSSGGKGAVVLVWQVEDQAIDDLSPVNGTLVFNETEPVKSFVIRALADNLLEGDERFIIRLLPADSGAIIDPLHGVATVTIRADKAALGIIGIAESSRNIIIGEPRGKYNGTAVVNLVRGPGVFGDVQVYWNITPALVSEFETISGTVTMRNGQSVATITLKVLDDELPEERRDYQLSLTSATVGLEINPIARDATVTMAASDLPHGLFSFNQLQLTTKEEEMVNVTVIRSYGSLGSVFVTYQTSGYTAVSGVDFTPASGRLLFTPGQTSQHVTLHILDDNLPERPELFFVNITHVELLNLSAVDYTVRESGLQLDQPPAIGNISSVLVVIQQNDNVEGILEFRQDSLNITVEEDVGYVLIPVVRRVDSYGTVSAYFISRGLSATPDLDYILHNDSLVFISGQNISFINVTIVDDMDSEPSEIFELILTGSTGGAVLGSKYVARVTIGKSDSPNGVVRFVNKSVIAVVNPDSTMKLSLVLERAGGFLGNATVVWNILGPNSRDVLPALNTDFRAPVSGSFFFRDGQTRMGIIELQILPHGEVEVEETFIIELSVVSGEMDVDPQAGSVTLKIEKFGDPNGIVQFTPDALQQRIINESTEAEGPLNISLLIKRKEGTMGNITWQIQSDSDTTGDFQALVGSVMIVEGQREAEIILRLMPDTVPELEELYIIQLVAVDGGGTLDANPDLIRTKIRVPANDDPHGVFSLGSQQQAVVVVGSGPLITRSLVVNVTRLAGLFGNASVGYKISGRGTGLMDIQEMLGGQAEGRLLMVEGQPFSQITVPISSQAFLSLGESFTVELTDVRLVSALQGSLPRLLSDGSSAAVTIPENAASSEVGFASLALQVLSVEIGTCQAKVTRTGLFGNVTVQWKAGYPSGQNPSGFKTGQIVPNSGSLTLAHGEKTKAIAFTAVADPLEAASYAIHLTDPASNIGRQGAVKLRSGFTVAEVEPLGIYQFAPDSRQLVIAEDIQTITLYVQKLYGSRSNMTYLSYTTSGGSATAGEDFVAVSAGQMLFDSPQQTNASFRLSIIDDALSEPDEYFYVNLTHVKIPTPNLTWADTPPRINPQHRVSTVTILASDVTGGVLSIGPELVQVQEDRDEANQQERRVVLRVRRSDGVAGTVRVRLQAYGDGSTTRPPFTLEPDRALAKEEQDFRLESTIVSLEDGKKEREVVLIILDDSEPEGQEVFFIYLSDPEGGAQIADRPSQGFGSFVKITILGSDLHNGIVGFAFGSLMGQVLDEDSVNRTALLYLQRQKNRAFEDLQVSWRATFSEESLSLVKDGVNLTSQLVQTSGVVICRRGEILCALILEVLDDVEPEYQAWFLVEIYQVGAGASINETTRFANITLAESDSPQGVVYFSVGHRLPVVTVMTTRLSLQLYRQASTASAMTLQYHTVELTKEEMVGPYVIWPAKAGMDFPKQEGQVTFEPGSHVTTLDIYLTPDLASSSPTPKRFQVELYSPSGGASVHSQFGRANVTLVSNAASQSVWGLLDPLHQPLNPTIINQVLQGLKSKFTSALSREQMTAVLETLGKVLAEAERIPLQSSSQNLTFDLLCVLANPSRIDTRGLSHLAEVAERFAFSLISHLQCEIMGTVMETCPFMTISAFQWYPTQINGHKYRGRNADFFQLPDALLPVPAASSADCRNLSRIQLTEFRTEHWFLTNDTITAASGKVGNFLHYLNSFMWIIILLKISFQTLGGSIVFSVSLQERGSRPLEDGNEVIYRVNAPGQQVKPGASVCLLWNQTTASWSSDGQYCRVVKEGMKDCFFISLSNISSVKDKSNILLLKPSIQVLVWRFALAIISHVLCSRSPMFAAKLLTHMLVGCLGTQ</sequence>
<dbReference type="InterPro" id="IPR009039">
    <property type="entry name" value="EAR"/>
</dbReference>
<dbReference type="GO" id="GO:0001965">
    <property type="term" value="F:G-protein alpha-subunit binding"/>
    <property type="evidence" value="ECO:0007669"/>
    <property type="project" value="TreeGrafter"/>
</dbReference>
<dbReference type="GO" id="GO:0007601">
    <property type="term" value="P:visual perception"/>
    <property type="evidence" value="ECO:0007669"/>
    <property type="project" value="TreeGrafter"/>
</dbReference>
<feature type="domain" description="Calx-beta" evidence="4">
    <location>
        <begin position="2885"/>
        <end position="2986"/>
    </location>
</feature>
<evidence type="ECO:0000256" key="3">
    <source>
        <dbReference type="ARBA" id="ARBA00022837"/>
    </source>
</evidence>
<dbReference type="SUPFAM" id="SSF141072">
    <property type="entry name" value="CalX-like"/>
    <property type="match status" value="24"/>
</dbReference>
<feature type="domain" description="Calx-beta" evidence="4">
    <location>
        <begin position="814"/>
        <end position="914"/>
    </location>
</feature>
<accession>A0A315V9T5</accession>
<dbReference type="SMART" id="SM00237">
    <property type="entry name" value="Calx_beta"/>
    <property type="match status" value="10"/>
</dbReference>
<keyword evidence="3" id="KW-0106">Calcium</keyword>
<dbReference type="GO" id="GO:0005737">
    <property type="term" value="C:cytoplasm"/>
    <property type="evidence" value="ECO:0007669"/>
    <property type="project" value="TreeGrafter"/>
</dbReference>
<dbReference type="GO" id="GO:0032420">
    <property type="term" value="C:stereocilium"/>
    <property type="evidence" value="ECO:0007669"/>
    <property type="project" value="TreeGrafter"/>
</dbReference>